<dbReference type="InterPro" id="IPR036626">
    <property type="entry name" value="GpW_sf"/>
</dbReference>
<sequence length="75" mass="8356">MALTEDDVIRLARLRADRDAQISGRAVSKVASNGRSKDMAAADLKRLDGEIEALETKALTGRSRRRGAITFRWDR</sequence>
<evidence type="ECO:0000313" key="1">
    <source>
        <dbReference type="EMBL" id="SPU55881.1"/>
    </source>
</evidence>
<name>A0A2X1CNT2_BREVE</name>
<dbReference type="Proteomes" id="UP000251186">
    <property type="component" value="Unassembled WGS sequence"/>
</dbReference>
<proteinExistence type="predicted"/>
<accession>A0A2X1CNT2</accession>
<dbReference type="EMBL" id="UAQP01000014">
    <property type="protein sequence ID" value="SPU55881.1"/>
    <property type="molecule type" value="Genomic_DNA"/>
</dbReference>
<dbReference type="GO" id="GO:0019058">
    <property type="term" value="P:viral life cycle"/>
    <property type="evidence" value="ECO:0007669"/>
    <property type="project" value="InterPro"/>
</dbReference>
<reference evidence="1 2" key="1">
    <citation type="submission" date="2018-06" db="EMBL/GenBank/DDBJ databases">
        <authorList>
            <consortium name="Pathogen Informatics"/>
            <person name="Doyle S."/>
        </authorList>
    </citation>
    <scope>NUCLEOTIDE SEQUENCE [LARGE SCALE GENOMIC DNA]</scope>
    <source>
        <strain evidence="1 2">NCTC11166</strain>
    </source>
</reference>
<gene>
    <name evidence="1" type="ORF">NCTC11166_03284</name>
</gene>
<organism evidence="1 2">
    <name type="scientific">Brevundimonas vesicularis</name>
    <name type="common">Pseudomonas vesicularis</name>
    <dbReference type="NCBI Taxonomy" id="41276"/>
    <lineage>
        <taxon>Bacteria</taxon>
        <taxon>Pseudomonadati</taxon>
        <taxon>Pseudomonadota</taxon>
        <taxon>Alphaproteobacteria</taxon>
        <taxon>Caulobacterales</taxon>
        <taxon>Caulobacteraceae</taxon>
        <taxon>Brevundimonas</taxon>
    </lineage>
</organism>
<protein>
    <submittedName>
        <fullName evidence="1">Uncharacterized protein</fullName>
    </submittedName>
</protein>
<dbReference type="RefSeq" id="WP_112863712.1">
    <property type="nucleotide sequence ID" value="NZ_UAQP01000014.1"/>
</dbReference>
<evidence type="ECO:0000313" key="2">
    <source>
        <dbReference type="Proteomes" id="UP000251186"/>
    </source>
</evidence>
<dbReference type="AlphaFoldDB" id="A0A2X1CNT2"/>
<dbReference type="Gene3D" id="3.30.1580.10">
    <property type="entry name" value="Head-to-tail joining protein W"/>
    <property type="match status" value="1"/>
</dbReference>